<evidence type="ECO:0000256" key="7">
    <source>
        <dbReference type="ARBA" id="ARBA00022777"/>
    </source>
</evidence>
<evidence type="ECO:0000313" key="16">
    <source>
        <dbReference type="Proteomes" id="UP000597761"/>
    </source>
</evidence>
<evidence type="ECO:0000256" key="4">
    <source>
        <dbReference type="ARBA" id="ARBA00022553"/>
    </source>
</evidence>
<evidence type="ECO:0000256" key="3">
    <source>
        <dbReference type="ARBA" id="ARBA00012438"/>
    </source>
</evidence>
<dbReference type="CDD" id="cd06225">
    <property type="entry name" value="HAMP"/>
    <property type="match status" value="1"/>
</dbReference>
<dbReference type="Gene3D" id="1.10.287.130">
    <property type="match status" value="1"/>
</dbReference>
<dbReference type="InterPro" id="IPR036097">
    <property type="entry name" value="HisK_dim/P_sf"/>
</dbReference>
<dbReference type="InterPro" id="IPR050428">
    <property type="entry name" value="TCS_sensor_his_kinase"/>
</dbReference>
<comment type="caution">
    <text evidence="15">The sequence shown here is derived from an EMBL/GenBank/DDBJ whole genome shotgun (WGS) entry which is preliminary data.</text>
</comment>
<evidence type="ECO:0000256" key="10">
    <source>
        <dbReference type="ARBA" id="ARBA00023136"/>
    </source>
</evidence>
<dbReference type="EC" id="2.7.13.3" evidence="3"/>
<keyword evidence="9" id="KW-0902">Two-component regulatory system</keyword>
<dbReference type="GO" id="GO:0016301">
    <property type="term" value="F:kinase activity"/>
    <property type="evidence" value="ECO:0007669"/>
    <property type="project" value="UniProtKB-KW"/>
</dbReference>
<dbReference type="PRINTS" id="PR00344">
    <property type="entry name" value="BCTRLSENSOR"/>
</dbReference>
<gene>
    <name evidence="15" type="ORF">GCM10011512_26970</name>
</gene>
<dbReference type="Pfam" id="PF02518">
    <property type="entry name" value="HATPase_c"/>
    <property type="match status" value="1"/>
</dbReference>
<feature type="region of interest" description="Disordered" evidence="11">
    <location>
        <begin position="68"/>
        <end position="87"/>
    </location>
</feature>
<evidence type="ECO:0000313" key="15">
    <source>
        <dbReference type="EMBL" id="GGC98657.1"/>
    </source>
</evidence>
<evidence type="ECO:0000256" key="12">
    <source>
        <dbReference type="SAM" id="Phobius"/>
    </source>
</evidence>
<keyword evidence="16" id="KW-1185">Reference proteome</keyword>
<proteinExistence type="predicted"/>
<dbReference type="SMART" id="SM00388">
    <property type="entry name" value="HisKA"/>
    <property type="match status" value="1"/>
</dbReference>
<evidence type="ECO:0000256" key="6">
    <source>
        <dbReference type="ARBA" id="ARBA00022692"/>
    </source>
</evidence>
<evidence type="ECO:0000256" key="9">
    <source>
        <dbReference type="ARBA" id="ARBA00023012"/>
    </source>
</evidence>
<keyword evidence="6 12" id="KW-0812">Transmembrane</keyword>
<dbReference type="PANTHER" id="PTHR45436">
    <property type="entry name" value="SENSOR HISTIDINE KINASE YKOH"/>
    <property type="match status" value="1"/>
</dbReference>
<evidence type="ECO:0000256" key="2">
    <source>
        <dbReference type="ARBA" id="ARBA00004236"/>
    </source>
</evidence>
<sequence length="496" mass="52352">MSTLAGAPATRVRGPAGWHLRTRVIAVALLMLATICVTVGLVTLTAVNLFVTNQLDGRLHEASERAVNFSAPPPGNGGRDASDPLQARGQGAGTLNALIVDGAVNASGVIDRSGNRQALSDADRASLLDLPPTAEPAERSLSIGDYRLVATRVTDGVVITGLPLADRNDLLRDITGTFALVCLGGLGLTGVLGVVVIRRTLRPLEDVSAVATQVARLPLDAGEVRLAQRVPPRLADPHTEVGSVGHALNQMLDNVSSALDARQRSETRVRQFVADASHELRTPLAAIRGYTDLVRMTEDLSDDGARSLGRVESQSRRMTALVEDLLLLARLDEGQQPEFADVDLGELVVEIVTDAQVTARDHHWVISVPEDPVPVRADPRQLTQVLTNLLSNARKHTDAGTTVTTTVSRSSDGHDAVLSVVDTGPGIDPAFLEQIFARFARADAARSGTDGTTGLGLAIVEAIVAAHGGRIEVSSRPGRTEFAVRLPLATPVAPRA</sequence>
<evidence type="ECO:0000256" key="11">
    <source>
        <dbReference type="SAM" id="MobiDB-lite"/>
    </source>
</evidence>
<dbReference type="InterPro" id="IPR005467">
    <property type="entry name" value="His_kinase_dom"/>
</dbReference>
<dbReference type="Gene3D" id="3.30.565.10">
    <property type="entry name" value="Histidine kinase-like ATPase, C-terminal domain"/>
    <property type="match status" value="1"/>
</dbReference>
<dbReference type="InterPro" id="IPR036890">
    <property type="entry name" value="HATPase_C_sf"/>
</dbReference>
<dbReference type="CDD" id="cd00075">
    <property type="entry name" value="HATPase"/>
    <property type="match status" value="1"/>
</dbReference>
<dbReference type="InterPro" id="IPR003660">
    <property type="entry name" value="HAMP_dom"/>
</dbReference>
<accession>A0ABQ1PKQ0</accession>
<protein>
    <recommendedName>
        <fullName evidence="3">histidine kinase</fullName>
        <ecNumber evidence="3">2.7.13.3</ecNumber>
    </recommendedName>
</protein>
<dbReference type="PANTHER" id="PTHR45436:SF5">
    <property type="entry name" value="SENSOR HISTIDINE KINASE TRCS"/>
    <property type="match status" value="1"/>
</dbReference>
<dbReference type="SMART" id="SM00387">
    <property type="entry name" value="HATPase_c"/>
    <property type="match status" value="1"/>
</dbReference>
<dbReference type="Pfam" id="PF00512">
    <property type="entry name" value="HisKA"/>
    <property type="match status" value="1"/>
</dbReference>
<dbReference type="SUPFAM" id="SSF47384">
    <property type="entry name" value="Homodimeric domain of signal transducing histidine kinase"/>
    <property type="match status" value="1"/>
</dbReference>
<dbReference type="CDD" id="cd00082">
    <property type="entry name" value="HisKA"/>
    <property type="match status" value="1"/>
</dbReference>
<name>A0ABQ1PKQ0_9MICC</name>
<keyword evidence="5" id="KW-0808">Transferase</keyword>
<organism evidence="15 16">
    <name type="scientific">Tersicoccus solisilvae</name>
    <dbReference type="NCBI Taxonomy" id="1882339"/>
    <lineage>
        <taxon>Bacteria</taxon>
        <taxon>Bacillati</taxon>
        <taxon>Actinomycetota</taxon>
        <taxon>Actinomycetes</taxon>
        <taxon>Micrococcales</taxon>
        <taxon>Micrococcaceae</taxon>
        <taxon>Tersicoccus</taxon>
    </lineage>
</organism>
<dbReference type="EMBL" id="BMJI01000022">
    <property type="protein sequence ID" value="GGC98657.1"/>
    <property type="molecule type" value="Genomic_DNA"/>
</dbReference>
<keyword evidence="7 15" id="KW-0418">Kinase</keyword>
<comment type="catalytic activity">
    <reaction evidence="1">
        <text>ATP + protein L-histidine = ADP + protein N-phospho-L-histidine.</text>
        <dbReference type="EC" id="2.7.13.3"/>
    </reaction>
</comment>
<dbReference type="Proteomes" id="UP000597761">
    <property type="component" value="Unassembled WGS sequence"/>
</dbReference>
<keyword evidence="10 12" id="KW-0472">Membrane</keyword>
<comment type="subcellular location">
    <subcellularLocation>
        <location evidence="2">Cell membrane</location>
    </subcellularLocation>
</comment>
<evidence type="ECO:0000256" key="5">
    <source>
        <dbReference type="ARBA" id="ARBA00022679"/>
    </source>
</evidence>
<dbReference type="Gene3D" id="6.10.340.10">
    <property type="match status" value="1"/>
</dbReference>
<evidence type="ECO:0000256" key="1">
    <source>
        <dbReference type="ARBA" id="ARBA00000085"/>
    </source>
</evidence>
<evidence type="ECO:0000259" key="14">
    <source>
        <dbReference type="PROSITE" id="PS50885"/>
    </source>
</evidence>
<dbReference type="InterPro" id="IPR004358">
    <property type="entry name" value="Sig_transdc_His_kin-like_C"/>
</dbReference>
<dbReference type="SMART" id="SM00304">
    <property type="entry name" value="HAMP"/>
    <property type="match status" value="1"/>
</dbReference>
<feature type="domain" description="Histidine kinase" evidence="13">
    <location>
        <begin position="275"/>
        <end position="490"/>
    </location>
</feature>
<keyword evidence="4" id="KW-0597">Phosphoprotein</keyword>
<evidence type="ECO:0000256" key="8">
    <source>
        <dbReference type="ARBA" id="ARBA00022989"/>
    </source>
</evidence>
<dbReference type="InterPro" id="IPR003661">
    <property type="entry name" value="HisK_dim/P_dom"/>
</dbReference>
<dbReference type="PROSITE" id="PS50885">
    <property type="entry name" value="HAMP"/>
    <property type="match status" value="1"/>
</dbReference>
<feature type="transmembrane region" description="Helical" evidence="12">
    <location>
        <begin position="177"/>
        <end position="197"/>
    </location>
</feature>
<reference evidence="16" key="1">
    <citation type="journal article" date="2019" name="Int. J. Syst. Evol. Microbiol.">
        <title>The Global Catalogue of Microorganisms (GCM) 10K type strain sequencing project: providing services to taxonomists for standard genome sequencing and annotation.</title>
        <authorList>
            <consortium name="The Broad Institute Genomics Platform"/>
            <consortium name="The Broad Institute Genome Sequencing Center for Infectious Disease"/>
            <person name="Wu L."/>
            <person name="Ma J."/>
        </authorList>
    </citation>
    <scope>NUCLEOTIDE SEQUENCE [LARGE SCALE GENOMIC DNA]</scope>
    <source>
        <strain evidence="16">CGMCC 1.15480</strain>
    </source>
</reference>
<feature type="transmembrane region" description="Helical" evidence="12">
    <location>
        <begin position="24"/>
        <end position="51"/>
    </location>
</feature>
<keyword evidence="8 12" id="KW-1133">Transmembrane helix</keyword>
<feature type="domain" description="HAMP" evidence="14">
    <location>
        <begin position="198"/>
        <end position="260"/>
    </location>
</feature>
<evidence type="ECO:0000259" key="13">
    <source>
        <dbReference type="PROSITE" id="PS50109"/>
    </source>
</evidence>
<dbReference type="SUPFAM" id="SSF55874">
    <property type="entry name" value="ATPase domain of HSP90 chaperone/DNA topoisomerase II/histidine kinase"/>
    <property type="match status" value="1"/>
</dbReference>
<dbReference type="PROSITE" id="PS50109">
    <property type="entry name" value="HIS_KIN"/>
    <property type="match status" value="1"/>
</dbReference>
<dbReference type="InterPro" id="IPR003594">
    <property type="entry name" value="HATPase_dom"/>
</dbReference>
<dbReference type="Pfam" id="PF00672">
    <property type="entry name" value="HAMP"/>
    <property type="match status" value="1"/>
</dbReference>
<dbReference type="RefSeq" id="WP_188668941.1">
    <property type="nucleotide sequence ID" value="NZ_BMJI01000022.1"/>
</dbReference>